<protein>
    <submittedName>
        <fullName evidence="2">Uncharacterized protein</fullName>
    </submittedName>
</protein>
<feature type="compositionally biased region" description="Low complexity" evidence="1">
    <location>
        <begin position="57"/>
        <end position="74"/>
    </location>
</feature>
<keyword evidence="3" id="KW-1185">Reference proteome</keyword>
<reference evidence="3" key="1">
    <citation type="journal article" date="2017" name="Cell">
        <title>Insights into land plant evolution garnered from the Marchantia polymorpha genome.</title>
        <authorList>
            <person name="Bowman J.L."/>
            <person name="Kohchi T."/>
            <person name="Yamato K.T."/>
            <person name="Jenkins J."/>
            <person name="Shu S."/>
            <person name="Ishizaki K."/>
            <person name="Yamaoka S."/>
            <person name="Nishihama R."/>
            <person name="Nakamura Y."/>
            <person name="Berger F."/>
            <person name="Adam C."/>
            <person name="Aki S.S."/>
            <person name="Althoff F."/>
            <person name="Araki T."/>
            <person name="Arteaga-Vazquez M.A."/>
            <person name="Balasubrmanian S."/>
            <person name="Barry K."/>
            <person name="Bauer D."/>
            <person name="Boehm C.R."/>
            <person name="Briginshaw L."/>
            <person name="Caballero-Perez J."/>
            <person name="Catarino B."/>
            <person name="Chen F."/>
            <person name="Chiyoda S."/>
            <person name="Chovatia M."/>
            <person name="Davies K.M."/>
            <person name="Delmans M."/>
            <person name="Demura T."/>
            <person name="Dierschke T."/>
            <person name="Dolan L."/>
            <person name="Dorantes-Acosta A.E."/>
            <person name="Eklund D.M."/>
            <person name="Florent S.N."/>
            <person name="Flores-Sandoval E."/>
            <person name="Fujiyama A."/>
            <person name="Fukuzawa H."/>
            <person name="Galik B."/>
            <person name="Grimanelli D."/>
            <person name="Grimwood J."/>
            <person name="Grossniklaus U."/>
            <person name="Hamada T."/>
            <person name="Haseloff J."/>
            <person name="Hetherington A.J."/>
            <person name="Higo A."/>
            <person name="Hirakawa Y."/>
            <person name="Hundley H.N."/>
            <person name="Ikeda Y."/>
            <person name="Inoue K."/>
            <person name="Inoue S.I."/>
            <person name="Ishida S."/>
            <person name="Jia Q."/>
            <person name="Kakita M."/>
            <person name="Kanazawa T."/>
            <person name="Kawai Y."/>
            <person name="Kawashima T."/>
            <person name="Kennedy M."/>
            <person name="Kinose K."/>
            <person name="Kinoshita T."/>
            <person name="Kohara Y."/>
            <person name="Koide E."/>
            <person name="Komatsu K."/>
            <person name="Kopischke S."/>
            <person name="Kubo M."/>
            <person name="Kyozuka J."/>
            <person name="Lagercrantz U."/>
            <person name="Lin S.S."/>
            <person name="Lindquist E."/>
            <person name="Lipzen A.M."/>
            <person name="Lu C.W."/>
            <person name="De Luna E."/>
            <person name="Martienssen R.A."/>
            <person name="Minamino N."/>
            <person name="Mizutani M."/>
            <person name="Mizutani M."/>
            <person name="Mochizuki N."/>
            <person name="Monte I."/>
            <person name="Mosher R."/>
            <person name="Nagasaki H."/>
            <person name="Nakagami H."/>
            <person name="Naramoto S."/>
            <person name="Nishitani K."/>
            <person name="Ohtani M."/>
            <person name="Okamoto T."/>
            <person name="Okumura M."/>
            <person name="Phillips J."/>
            <person name="Pollak B."/>
            <person name="Reinders A."/>
            <person name="Rovekamp M."/>
            <person name="Sano R."/>
            <person name="Sawa S."/>
            <person name="Schmid M.W."/>
            <person name="Shirakawa M."/>
            <person name="Solano R."/>
            <person name="Spunde A."/>
            <person name="Suetsugu N."/>
            <person name="Sugano S."/>
            <person name="Sugiyama A."/>
            <person name="Sun R."/>
            <person name="Suzuki Y."/>
            <person name="Takenaka M."/>
            <person name="Takezawa D."/>
            <person name="Tomogane H."/>
            <person name="Tsuzuki M."/>
            <person name="Ueda T."/>
            <person name="Umeda M."/>
            <person name="Ward J.M."/>
            <person name="Watanabe Y."/>
            <person name="Yazaki K."/>
            <person name="Yokoyama R."/>
            <person name="Yoshitake Y."/>
            <person name="Yotsui I."/>
            <person name="Zachgo S."/>
            <person name="Schmutz J."/>
        </authorList>
    </citation>
    <scope>NUCLEOTIDE SEQUENCE [LARGE SCALE GENOMIC DNA]</scope>
    <source>
        <strain evidence="3">Tak-1</strain>
    </source>
</reference>
<organism evidence="2 3">
    <name type="scientific">Marchantia polymorpha</name>
    <name type="common">Common liverwort</name>
    <name type="synonym">Marchantia aquatica</name>
    <dbReference type="NCBI Taxonomy" id="3197"/>
    <lineage>
        <taxon>Eukaryota</taxon>
        <taxon>Viridiplantae</taxon>
        <taxon>Streptophyta</taxon>
        <taxon>Embryophyta</taxon>
        <taxon>Marchantiophyta</taxon>
        <taxon>Marchantiopsida</taxon>
        <taxon>Marchantiidae</taxon>
        <taxon>Marchantiales</taxon>
        <taxon>Marchantiaceae</taxon>
        <taxon>Marchantia</taxon>
    </lineage>
</organism>
<proteinExistence type="predicted"/>
<gene>
    <name evidence="2" type="ORF">MARPO_0065s0010</name>
</gene>
<name>A0A2R6WQQ1_MARPO</name>
<sequence length="156" mass="16895">MATMAVSAVASSSLCLSPPSFDGLRVLQQTAASVKAAPSLTKRSNKRSLIVAEGVDSTATSTTTPPAASSSKSSDVTIEYQRQRAKELQDYFADKKYEEETFKGRIFGWTRKNEITNGRWTMFGIAVGLLTEYATGSDFIEQLKIIVSNLGIADVD</sequence>
<dbReference type="OrthoDB" id="2019915at2759"/>
<dbReference type="InterPro" id="IPR053091">
    <property type="entry name" value="PSII_Assembly/Photoprotect-Rel"/>
</dbReference>
<dbReference type="AlphaFoldDB" id="A0A2R6WQQ1"/>
<dbReference type="Gramene" id="Mp1g23670.1">
    <property type="protein sequence ID" value="Mp1g23670.1.cds"/>
    <property type="gene ID" value="Mp1g23670"/>
</dbReference>
<evidence type="ECO:0000256" key="1">
    <source>
        <dbReference type="SAM" id="MobiDB-lite"/>
    </source>
</evidence>
<dbReference type="EMBL" id="KZ772737">
    <property type="protein sequence ID" value="PTQ36187.1"/>
    <property type="molecule type" value="Genomic_DNA"/>
</dbReference>
<dbReference type="Gene3D" id="1.10.3460.10">
    <property type="entry name" value="Chlorophyll a/b binding protein domain"/>
    <property type="match status" value="1"/>
</dbReference>
<dbReference type="SUPFAM" id="SSF103511">
    <property type="entry name" value="Chlorophyll a-b binding protein"/>
    <property type="match status" value="1"/>
</dbReference>
<evidence type="ECO:0000313" key="3">
    <source>
        <dbReference type="Proteomes" id="UP000244005"/>
    </source>
</evidence>
<evidence type="ECO:0000313" key="2">
    <source>
        <dbReference type="EMBL" id="PTQ36187.1"/>
    </source>
</evidence>
<dbReference type="Proteomes" id="UP000244005">
    <property type="component" value="Unassembled WGS sequence"/>
</dbReference>
<dbReference type="PANTHER" id="PTHR37752:SF1">
    <property type="entry name" value="OS02G0610700 PROTEIN"/>
    <property type="match status" value="1"/>
</dbReference>
<feature type="region of interest" description="Disordered" evidence="1">
    <location>
        <begin position="55"/>
        <end position="76"/>
    </location>
</feature>
<dbReference type="PANTHER" id="PTHR37752">
    <property type="entry name" value="OS02G0610700 PROTEIN"/>
    <property type="match status" value="1"/>
</dbReference>
<dbReference type="OMA" id="KGRIFGW"/>
<accession>A0A2R6WQQ1</accession>